<dbReference type="EMBL" id="CATQJL010000223">
    <property type="protein sequence ID" value="CAJ0597672.1"/>
    <property type="molecule type" value="Genomic_DNA"/>
</dbReference>
<evidence type="ECO:0000313" key="1">
    <source>
        <dbReference type="EMBL" id="CAJ0597672.1"/>
    </source>
</evidence>
<protein>
    <submittedName>
        <fullName evidence="1">Uncharacterized protein</fullName>
    </submittedName>
</protein>
<keyword evidence="2" id="KW-1185">Reference proteome</keyword>
<organism evidence="1 2">
    <name type="scientific">Cylicocyclus nassatus</name>
    <name type="common">Nematode worm</name>
    <dbReference type="NCBI Taxonomy" id="53992"/>
    <lineage>
        <taxon>Eukaryota</taxon>
        <taxon>Metazoa</taxon>
        <taxon>Ecdysozoa</taxon>
        <taxon>Nematoda</taxon>
        <taxon>Chromadorea</taxon>
        <taxon>Rhabditida</taxon>
        <taxon>Rhabditina</taxon>
        <taxon>Rhabditomorpha</taxon>
        <taxon>Strongyloidea</taxon>
        <taxon>Strongylidae</taxon>
        <taxon>Cylicocyclus</taxon>
    </lineage>
</organism>
<evidence type="ECO:0000313" key="2">
    <source>
        <dbReference type="Proteomes" id="UP001176961"/>
    </source>
</evidence>
<name>A0AA36GT18_CYLNA</name>
<reference evidence="1" key="1">
    <citation type="submission" date="2023-07" db="EMBL/GenBank/DDBJ databases">
        <authorList>
            <consortium name="CYATHOMIX"/>
        </authorList>
    </citation>
    <scope>NUCLEOTIDE SEQUENCE</scope>
    <source>
        <strain evidence="1">N/A</strain>
    </source>
</reference>
<gene>
    <name evidence="1" type="ORF">CYNAS_LOCUS9655</name>
</gene>
<comment type="caution">
    <text evidence="1">The sequence shown here is derived from an EMBL/GenBank/DDBJ whole genome shotgun (WGS) entry which is preliminary data.</text>
</comment>
<sequence>MLHLNLYNEFEINASPVAMRIFLNGQYPAAYGVAKKTGQHGAIKDTAMHSVRSNKNHAIMYSMDMRSADII</sequence>
<dbReference type="AlphaFoldDB" id="A0AA36GT18"/>
<dbReference type="Proteomes" id="UP001176961">
    <property type="component" value="Unassembled WGS sequence"/>
</dbReference>
<accession>A0AA36GT18</accession>
<proteinExistence type="predicted"/>